<comment type="subcellular location">
    <subcellularLocation>
        <location evidence="1">Nucleus</location>
    </subcellularLocation>
</comment>
<organism evidence="6 7">
    <name type="scientific">Varanus komodoensis</name>
    <name type="common">Komodo dragon</name>
    <dbReference type="NCBI Taxonomy" id="61221"/>
    <lineage>
        <taxon>Eukaryota</taxon>
        <taxon>Metazoa</taxon>
        <taxon>Chordata</taxon>
        <taxon>Craniata</taxon>
        <taxon>Vertebrata</taxon>
        <taxon>Euteleostomi</taxon>
        <taxon>Lepidosauria</taxon>
        <taxon>Squamata</taxon>
        <taxon>Bifurcata</taxon>
        <taxon>Unidentata</taxon>
        <taxon>Episquamata</taxon>
        <taxon>Toxicofera</taxon>
        <taxon>Anguimorpha</taxon>
        <taxon>Paleoanguimorpha</taxon>
        <taxon>Varanoidea</taxon>
        <taxon>Varanidae</taxon>
        <taxon>Varanus</taxon>
    </lineage>
</organism>
<dbReference type="SUPFAM" id="SSF54236">
    <property type="entry name" value="Ubiquitin-like"/>
    <property type="match status" value="2"/>
</dbReference>
<dbReference type="GO" id="GO:0005634">
    <property type="term" value="C:nucleus"/>
    <property type="evidence" value="ECO:0007669"/>
    <property type="project" value="UniProtKB-SubCell"/>
</dbReference>
<dbReference type="AlphaFoldDB" id="A0A8D2IT64"/>
<feature type="domain" description="Ubiquitin-like" evidence="5">
    <location>
        <begin position="73"/>
        <end position="144"/>
    </location>
</feature>
<evidence type="ECO:0000259" key="5">
    <source>
        <dbReference type="PROSITE" id="PS50053"/>
    </source>
</evidence>
<reference evidence="6" key="2">
    <citation type="submission" date="2025-09" db="UniProtKB">
        <authorList>
            <consortium name="Ensembl"/>
        </authorList>
    </citation>
    <scope>IDENTIFICATION</scope>
</reference>
<protein>
    <recommendedName>
        <fullName evidence="3">NFATC2-interacting protein</fullName>
    </recommendedName>
    <alternativeName>
        <fullName evidence="4">Nuclear factor of activated T-cells, cytoplasmic 2-interacting protein</fullName>
    </alternativeName>
</protein>
<sequence length="144" mass="16168">MVFLQLSTSQTDPLQRVVEHMGQMLKVHPNRILLLLRDQELAADATPARLGLGVADIIDCIVETASGESADIGNLQLRVQGKDKSSQMEITVRKPLETLMNHYRQAQGLGRCKLVFHFDGQRLMENWTPEDLGMESGDVIEVWI</sequence>
<keyword evidence="7" id="KW-1185">Reference proteome</keyword>
<dbReference type="InterPro" id="IPR000626">
    <property type="entry name" value="Ubiquitin-like_dom"/>
</dbReference>
<evidence type="ECO:0000256" key="1">
    <source>
        <dbReference type="ARBA" id="ARBA00004123"/>
    </source>
</evidence>
<dbReference type="Proteomes" id="UP000694545">
    <property type="component" value="Unplaced"/>
</dbReference>
<evidence type="ECO:0000256" key="4">
    <source>
        <dbReference type="ARBA" id="ARBA00042764"/>
    </source>
</evidence>
<accession>A0A8D2IT64</accession>
<dbReference type="PANTHER" id="PTHR47187">
    <property type="entry name" value="NFATC2-INTERACTING PROTEIN"/>
    <property type="match status" value="1"/>
</dbReference>
<evidence type="ECO:0000256" key="3">
    <source>
        <dbReference type="ARBA" id="ARBA00039921"/>
    </source>
</evidence>
<dbReference type="InterPro" id="IPR052324">
    <property type="entry name" value="NFATC2-Int_DNA_Repair"/>
</dbReference>
<dbReference type="InterPro" id="IPR029071">
    <property type="entry name" value="Ubiquitin-like_domsf"/>
</dbReference>
<keyword evidence="2" id="KW-0539">Nucleus</keyword>
<dbReference type="Pfam" id="PF11976">
    <property type="entry name" value="Rad60-SLD"/>
    <property type="match status" value="1"/>
</dbReference>
<evidence type="ECO:0000313" key="6">
    <source>
        <dbReference type="Ensembl" id="ENSVKKP00000002188.1"/>
    </source>
</evidence>
<evidence type="ECO:0000256" key="2">
    <source>
        <dbReference type="ARBA" id="ARBA00023242"/>
    </source>
</evidence>
<dbReference type="PANTHER" id="PTHR47187:SF1">
    <property type="entry name" value="NFATC2-INTERACTING PROTEIN"/>
    <property type="match status" value="1"/>
</dbReference>
<reference evidence="6" key="1">
    <citation type="submission" date="2025-08" db="UniProtKB">
        <authorList>
            <consortium name="Ensembl"/>
        </authorList>
    </citation>
    <scope>IDENTIFICATION</scope>
</reference>
<dbReference type="OMA" id="RFQFDGS"/>
<dbReference type="InterPro" id="IPR022617">
    <property type="entry name" value="Rad60/SUMO-like_dom"/>
</dbReference>
<dbReference type="Gene3D" id="3.10.20.90">
    <property type="entry name" value="Phosphatidylinositol 3-kinase Catalytic Subunit, Chain A, domain 1"/>
    <property type="match status" value="2"/>
</dbReference>
<name>A0A8D2IT64_VARKO</name>
<dbReference type="GO" id="GO:0045944">
    <property type="term" value="P:positive regulation of transcription by RNA polymerase II"/>
    <property type="evidence" value="ECO:0007669"/>
    <property type="project" value="TreeGrafter"/>
</dbReference>
<dbReference type="Ensembl" id="ENSVKKT00000002256.1">
    <property type="protein sequence ID" value="ENSVKKP00000002188.1"/>
    <property type="gene ID" value="ENSVKKG00000001773.1"/>
</dbReference>
<proteinExistence type="predicted"/>
<dbReference type="PROSITE" id="PS50053">
    <property type="entry name" value="UBIQUITIN_2"/>
    <property type="match status" value="1"/>
</dbReference>
<evidence type="ECO:0000313" key="7">
    <source>
        <dbReference type="Proteomes" id="UP000694545"/>
    </source>
</evidence>